<dbReference type="PROSITE" id="PS50113">
    <property type="entry name" value="PAC"/>
    <property type="match status" value="1"/>
</dbReference>
<dbReference type="PANTHER" id="PTHR47429:SF9">
    <property type="entry name" value="PAS DOMAIN-CONTAINING PROTEIN"/>
    <property type="match status" value="1"/>
</dbReference>
<feature type="compositionally biased region" description="Basic and acidic residues" evidence="4">
    <location>
        <begin position="20"/>
        <end position="30"/>
    </location>
</feature>
<proteinExistence type="predicted"/>
<reference evidence="6 7" key="1">
    <citation type="journal article" date="2014" name="Genome Biol. Evol.">
        <title>Comparative genomics and transcriptomics analyses reveal divergent lifestyle features of nematode endoparasitic fungus Hirsutella minnesotensis.</title>
        <authorList>
            <person name="Lai Y."/>
            <person name="Liu K."/>
            <person name="Zhang X."/>
            <person name="Zhang X."/>
            <person name="Li K."/>
            <person name="Wang N."/>
            <person name="Shu C."/>
            <person name="Wu Y."/>
            <person name="Wang C."/>
            <person name="Bushley K.E."/>
            <person name="Xiang M."/>
            <person name="Liu X."/>
        </authorList>
    </citation>
    <scope>NUCLEOTIDE SEQUENCE [LARGE SCALE GENOMIC DNA]</scope>
    <source>
        <strain evidence="6 7">3608</strain>
    </source>
</reference>
<evidence type="ECO:0000313" key="6">
    <source>
        <dbReference type="EMBL" id="KJZ77223.1"/>
    </source>
</evidence>
<evidence type="ECO:0000256" key="1">
    <source>
        <dbReference type="ARBA" id="ARBA00022630"/>
    </source>
</evidence>
<dbReference type="InterPro" id="IPR000014">
    <property type="entry name" value="PAS"/>
</dbReference>
<dbReference type="InterPro" id="IPR035965">
    <property type="entry name" value="PAS-like_dom_sf"/>
</dbReference>
<dbReference type="PANTHER" id="PTHR47429">
    <property type="entry name" value="PROTEIN TWIN LOV 1"/>
    <property type="match status" value="1"/>
</dbReference>
<dbReference type="OrthoDB" id="447251at2759"/>
<keyword evidence="3" id="KW-0157">Chromophore</keyword>
<dbReference type="SUPFAM" id="SSF55785">
    <property type="entry name" value="PYP-like sensor domain (PAS domain)"/>
    <property type="match status" value="1"/>
</dbReference>
<feature type="domain" description="PAC" evidence="5">
    <location>
        <begin position="293"/>
        <end position="346"/>
    </location>
</feature>
<dbReference type="EMBL" id="KQ030508">
    <property type="protein sequence ID" value="KJZ77223.1"/>
    <property type="molecule type" value="Genomic_DNA"/>
</dbReference>
<feature type="region of interest" description="Disordered" evidence="4">
    <location>
        <begin position="622"/>
        <end position="821"/>
    </location>
</feature>
<dbReference type="Gene3D" id="3.30.450.20">
    <property type="entry name" value="PAS domain"/>
    <property type="match status" value="1"/>
</dbReference>
<protein>
    <recommendedName>
        <fullName evidence="5">PAC domain-containing protein</fullName>
    </recommendedName>
</protein>
<dbReference type="AlphaFoldDB" id="A0A0F7ZVU5"/>
<dbReference type="Pfam" id="PF13426">
    <property type="entry name" value="PAS_9"/>
    <property type="match status" value="1"/>
</dbReference>
<feature type="region of interest" description="Disordered" evidence="4">
    <location>
        <begin position="391"/>
        <end position="462"/>
    </location>
</feature>
<feature type="compositionally biased region" description="Basic and acidic residues" evidence="4">
    <location>
        <begin position="736"/>
        <end position="749"/>
    </location>
</feature>
<accession>A0A0F7ZVU5</accession>
<feature type="compositionally biased region" description="Basic and acidic residues" evidence="4">
    <location>
        <begin position="789"/>
        <end position="802"/>
    </location>
</feature>
<dbReference type="Proteomes" id="UP000054481">
    <property type="component" value="Unassembled WGS sequence"/>
</dbReference>
<evidence type="ECO:0000313" key="7">
    <source>
        <dbReference type="Proteomes" id="UP000054481"/>
    </source>
</evidence>
<dbReference type="InterPro" id="IPR000700">
    <property type="entry name" value="PAS-assoc_C"/>
</dbReference>
<evidence type="ECO:0000256" key="3">
    <source>
        <dbReference type="ARBA" id="ARBA00022991"/>
    </source>
</evidence>
<feature type="compositionally biased region" description="Acidic residues" evidence="4">
    <location>
        <begin position="64"/>
        <end position="75"/>
    </location>
</feature>
<name>A0A0F7ZVU5_9HYPO</name>
<sequence length="821" mass="91170">MDRAGSPALTYPLSPASSHGDLKREDRDYSVKPPPSLPAYKPSVDDETSEAEIPQLQVANGEPDGLDPLEGDELDPGSFDLVMPADQNGHGGVYELERRSELIFSRRHLQAIFDDPSHLCRFSGFLYQHRPGSVPLLTFYLEALKALRAIEYSNSVLRRLESLTDFEFTHTYQAQPTANQDLQAKADMAFEVLAREDLPMYVTHIWIQTVSVSIKHKIKGTLPHSAEGLAEVFCLTDPSRADNPIVFMSEEFNRTTQYGVDYIIGRNCRFLQGPRTNPFSVSRIRNKLQAGMEHYETFINYRRDGSPFMNLVMLAPLYDSRGVIRYFIGAQVDVSGLARDSYGLDACKRLIDEDEADPESKEPSENEMPDEFTQLAEILGPRELEIVREHGGEMHRPPIQPEPEPRRHERKASTKQGVEQNGETAHHTANGARPRVVLRDPESPHAEDGHHPGPSAASSPLHHNGRLTGIYENYLLVRPYPSLRILFTSPSMRMPGILQSPLLDRIGGSARMRDSLVHALAEGQGVTAKVKWLSVSHRTATYGGRSPRKKMHYSHPLEAHLDAGDDSDSLAEPEPTGRPRWLHCTPLVGSNGKVGVWMIVIVDEDAQPHGLAAQYSRAAIREQRRPMTPASDTYAIVDDGADPQGHPDVADGDGLGIRPRRSSETLGTPPTSTIFKDGNGSATKTIHRQHCFSALRSPPRPLSRGNSSSSARFFDPAALSRASTGQGTGSGNSQDPEQHQWRSGDEKRQGTPNRNDGRTASPLPSWPLPPESRRRREHQVYVPPAIKETSPERGVIRRHSDGETASIRSRSSAFTVRIEEE</sequence>
<evidence type="ECO:0000256" key="2">
    <source>
        <dbReference type="ARBA" id="ARBA00022643"/>
    </source>
</evidence>
<evidence type="ECO:0000256" key="4">
    <source>
        <dbReference type="SAM" id="MobiDB-lite"/>
    </source>
</evidence>
<feature type="compositionally biased region" description="Basic and acidic residues" evidence="4">
    <location>
        <begin position="437"/>
        <end position="451"/>
    </location>
</feature>
<gene>
    <name evidence="6" type="ORF">HIM_03544</name>
</gene>
<organism evidence="6 7">
    <name type="scientific">Hirsutella minnesotensis 3608</name>
    <dbReference type="NCBI Taxonomy" id="1043627"/>
    <lineage>
        <taxon>Eukaryota</taxon>
        <taxon>Fungi</taxon>
        <taxon>Dikarya</taxon>
        <taxon>Ascomycota</taxon>
        <taxon>Pezizomycotina</taxon>
        <taxon>Sordariomycetes</taxon>
        <taxon>Hypocreomycetidae</taxon>
        <taxon>Hypocreales</taxon>
        <taxon>Ophiocordycipitaceae</taxon>
        <taxon>Hirsutella</taxon>
    </lineage>
</organism>
<feature type="compositionally biased region" description="Polar residues" evidence="4">
    <location>
        <begin position="664"/>
        <end position="684"/>
    </location>
</feature>
<dbReference type="CDD" id="cd00130">
    <property type="entry name" value="PAS"/>
    <property type="match status" value="1"/>
</dbReference>
<keyword evidence="7" id="KW-1185">Reference proteome</keyword>
<evidence type="ECO:0000259" key="5">
    <source>
        <dbReference type="PROSITE" id="PS50113"/>
    </source>
</evidence>
<dbReference type="GO" id="GO:0005634">
    <property type="term" value="C:nucleus"/>
    <property type="evidence" value="ECO:0007669"/>
    <property type="project" value="TreeGrafter"/>
</dbReference>
<feature type="compositionally biased region" description="Polar residues" evidence="4">
    <location>
        <begin position="414"/>
        <end position="423"/>
    </location>
</feature>
<keyword evidence="2" id="KW-0288">FMN</keyword>
<keyword evidence="1" id="KW-0285">Flavoprotein</keyword>
<feature type="region of interest" description="Disordered" evidence="4">
    <location>
        <begin position="1"/>
        <end position="78"/>
    </location>
</feature>